<keyword evidence="2" id="KW-1133">Transmembrane helix</keyword>
<keyword evidence="2" id="KW-0472">Membrane</keyword>
<organism evidence="3 4">
    <name type="scientific">Curvularia kusanoi</name>
    <name type="common">Cochliobolus kusanoi</name>
    <dbReference type="NCBI Taxonomy" id="90978"/>
    <lineage>
        <taxon>Eukaryota</taxon>
        <taxon>Fungi</taxon>
        <taxon>Dikarya</taxon>
        <taxon>Ascomycota</taxon>
        <taxon>Pezizomycotina</taxon>
        <taxon>Dothideomycetes</taxon>
        <taxon>Pleosporomycetidae</taxon>
        <taxon>Pleosporales</taxon>
        <taxon>Pleosporineae</taxon>
        <taxon>Pleosporaceae</taxon>
        <taxon>Curvularia</taxon>
    </lineage>
</organism>
<dbReference type="EMBL" id="SWKU01000005">
    <property type="protein sequence ID" value="KAF3006856.1"/>
    <property type="molecule type" value="Genomic_DNA"/>
</dbReference>
<comment type="caution">
    <text evidence="3">The sequence shown here is derived from an EMBL/GenBank/DDBJ whole genome shotgun (WGS) entry which is preliminary data.</text>
</comment>
<dbReference type="Proteomes" id="UP000801428">
    <property type="component" value="Unassembled WGS sequence"/>
</dbReference>
<evidence type="ECO:0000313" key="4">
    <source>
        <dbReference type="Proteomes" id="UP000801428"/>
    </source>
</evidence>
<dbReference type="PANTHER" id="PTHR35394">
    <property type="entry name" value="DUF3176 DOMAIN-CONTAINING PROTEIN"/>
    <property type="match status" value="1"/>
</dbReference>
<keyword evidence="2" id="KW-0812">Transmembrane</keyword>
<dbReference type="InterPro" id="IPR021514">
    <property type="entry name" value="DUF3176"/>
</dbReference>
<evidence type="ECO:0008006" key="5">
    <source>
        <dbReference type="Google" id="ProtNLM"/>
    </source>
</evidence>
<feature type="region of interest" description="Disordered" evidence="1">
    <location>
        <begin position="650"/>
        <end position="673"/>
    </location>
</feature>
<reference evidence="3" key="1">
    <citation type="submission" date="2019-04" db="EMBL/GenBank/DDBJ databases">
        <title>Sequencing of skin fungus with MAO and IRED activity.</title>
        <authorList>
            <person name="Marsaioli A.J."/>
            <person name="Bonatto J.M.C."/>
            <person name="Reis Junior O."/>
        </authorList>
    </citation>
    <scope>NUCLEOTIDE SEQUENCE</scope>
    <source>
        <strain evidence="3">30M1</strain>
    </source>
</reference>
<name>A0A9P4TJ89_CURKU</name>
<feature type="transmembrane region" description="Helical" evidence="2">
    <location>
        <begin position="155"/>
        <end position="173"/>
    </location>
</feature>
<feature type="transmembrane region" description="Helical" evidence="2">
    <location>
        <begin position="57"/>
        <end position="77"/>
    </location>
</feature>
<evidence type="ECO:0000256" key="2">
    <source>
        <dbReference type="SAM" id="Phobius"/>
    </source>
</evidence>
<dbReference type="OrthoDB" id="5376804at2759"/>
<accession>A0A9P4TJ89</accession>
<dbReference type="PANTHER" id="PTHR35394:SF5">
    <property type="entry name" value="DUF3176 DOMAIN-CONTAINING PROTEIN"/>
    <property type="match status" value="1"/>
</dbReference>
<dbReference type="Pfam" id="PF11374">
    <property type="entry name" value="DUF3176"/>
    <property type="match status" value="1"/>
</dbReference>
<dbReference type="AlphaFoldDB" id="A0A9P4TJ89"/>
<evidence type="ECO:0000256" key="1">
    <source>
        <dbReference type="SAM" id="MobiDB-lite"/>
    </source>
</evidence>
<gene>
    <name evidence="3" type="ORF">E8E13_010804</name>
</gene>
<sequence>MNRNAPPPLTIHRNGQRPSYPTSTQQQHSFDMIQNFERKLTQYNASENVLKRWLFEILSWTASAASMGAIVGILLYCKDRPLNQRTIALAAYNVLSKFASAALILPISEAIGQLKWTWFHGSESRDIYDFEVFDKASRGAWGSFLLLFRIKGRSLAALGAILTLLLLATDTFFQQVTDYPNRWALEEVISTIASVSIYSPTYRPQYSEGWEDNSYDMETRQSMLPFMYGNGTQAVQSGNSTRPEVPLSCPASNCTWPIYNTLAVCSQCVQMDAATLLSYACMDTRINWSAHAADPMEPDWSGRVCGYFINATSDEPTLMSGYVVDNDTKTESSPGEALLVRHLPLTNSLKQSLYGGSINFRSQRNATLDVLTVSAYNGVQSVYSKQAPIVHECALTWCVKSIRSSYVWGSYREEVTAVLQNTTSGPWPWSSFQIPEEKGGGVYVTYLEDPTIEIPVPVDTLDSFTASTHSFGSSSLTAGNVMSNFDDWFPSSYTTTNISAKPALRLKNYMGVPPKICILESYPWLAPNNIIAHMERLATAVTNAMRSNLESITLVPGLAYNQKQFVVVQWGWLAFPLALLLLSLGFLIATVVRTSKDAPEHLSAWKTSAMPALIYSLPKNVQEDITSAQSSREQRRKVKVRLLPHDGWRVSGQHQRLPDQERQRKGRPPPGWI</sequence>
<evidence type="ECO:0000313" key="3">
    <source>
        <dbReference type="EMBL" id="KAF3006856.1"/>
    </source>
</evidence>
<feature type="region of interest" description="Disordered" evidence="1">
    <location>
        <begin position="1"/>
        <end position="24"/>
    </location>
</feature>
<protein>
    <recommendedName>
        <fullName evidence="5">DUF3176 domain containing protein</fullName>
    </recommendedName>
</protein>
<proteinExistence type="predicted"/>
<feature type="transmembrane region" description="Helical" evidence="2">
    <location>
        <begin position="570"/>
        <end position="592"/>
    </location>
</feature>
<keyword evidence="4" id="KW-1185">Reference proteome</keyword>